<name>A0A653E2W4_9PSED</name>
<accession>A0A653E2W4</accession>
<dbReference type="EMBL" id="LR215729">
    <property type="protein sequence ID" value="VEV97035.1"/>
    <property type="molecule type" value="Genomic_DNA"/>
</dbReference>
<dbReference type="GO" id="GO:0015074">
    <property type="term" value="P:DNA integration"/>
    <property type="evidence" value="ECO:0007669"/>
    <property type="project" value="UniProtKB-KW"/>
</dbReference>
<feature type="region of interest" description="Disordered" evidence="3">
    <location>
        <begin position="122"/>
        <end position="142"/>
    </location>
</feature>
<evidence type="ECO:0000313" key="5">
    <source>
        <dbReference type="EMBL" id="VEV97035.1"/>
    </source>
</evidence>
<evidence type="ECO:0000259" key="4">
    <source>
        <dbReference type="Pfam" id="PF13356"/>
    </source>
</evidence>
<evidence type="ECO:0000256" key="2">
    <source>
        <dbReference type="ARBA" id="ARBA00022908"/>
    </source>
</evidence>
<dbReference type="Pfam" id="PF13356">
    <property type="entry name" value="Arm-DNA-bind_3"/>
    <property type="match status" value="1"/>
</dbReference>
<evidence type="ECO:0000256" key="1">
    <source>
        <dbReference type="ARBA" id="ARBA00008857"/>
    </source>
</evidence>
<comment type="similarity">
    <text evidence="1">Belongs to the 'phage' integrase family.</text>
</comment>
<sequence>MSRTTAPLSDAACRLAKPTDRAYELFNGDGLYLLVQPSGRKGWRLRYVKPDGREGLTSFCNYPVIGLADARRKRLEVKRMLADGIDPIKTKHQAKAEAVIKGRTFKSVALDWHTEMSANWAPGPLQECDEPPQNPRIPADWRTRHC</sequence>
<proteinExistence type="inferred from homology"/>
<dbReference type="InterPro" id="IPR025166">
    <property type="entry name" value="Integrase_DNA_bind_dom"/>
</dbReference>
<dbReference type="PANTHER" id="PTHR30629">
    <property type="entry name" value="PROPHAGE INTEGRASE"/>
    <property type="match status" value="1"/>
</dbReference>
<protein>
    <submittedName>
        <fullName evidence="5">Integrase</fullName>
    </submittedName>
</protein>
<feature type="domain" description="Integrase DNA-binding" evidence="4">
    <location>
        <begin position="8"/>
        <end position="93"/>
    </location>
</feature>
<reference evidence="5" key="1">
    <citation type="submission" date="2019-02" db="EMBL/GenBank/DDBJ databases">
        <authorList>
            <consortium name="Genoscope - CEA"/>
            <person name="William W."/>
        </authorList>
    </citation>
    <scope>NUCLEOTIDE SEQUENCE [LARGE SCALE GENOMIC DNA]</scope>
    <source>
        <strain evidence="5">YSy11</strain>
    </source>
</reference>
<dbReference type="InterPro" id="IPR038488">
    <property type="entry name" value="Integrase_DNA-bd_sf"/>
</dbReference>
<organism evidence="5">
    <name type="scientific">Pseudomonas marincola</name>
    <dbReference type="NCBI Taxonomy" id="437900"/>
    <lineage>
        <taxon>Bacteria</taxon>
        <taxon>Pseudomonadati</taxon>
        <taxon>Pseudomonadota</taxon>
        <taxon>Gammaproteobacteria</taxon>
        <taxon>Pseudomonadales</taxon>
        <taxon>Pseudomonadaceae</taxon>
        <taxon>Pseudomonas</taxon>
    </lineage>
</organism>
<gene>
    <name evidence="5" type="ORF">PMYSY11_1989</name>
</gene>
<dbReference type="Gene3D" id="3.30.160.390">
    <property type="entry name" value="Integrase, DNA-binding domain"/>
    <property type="match status" value="1"/>
</dbReference>
<keyword evidence="2" id="KW-0229">DNA integration</keyword>
<dbReference type="InterPro" id="IPR050808">
    <property type="entry name" value="Phage_Integrase"/>
</dbReference>
<dbReference type="PANTHER" id="PTHR30629:SF2">
    <property type="entry name" value="PROPHAGE INTEGRASE INTS-RELATED"/>
    <property type="match status" value="1"/>
</dbReference>
<dbReference type="AlphaFoldDB" id="A0A653E2W4"/>
<evidence type="ECO:0000256" key="3">
    <source>
        <dbReference type="SAM" id="MobiDB-lite"/>
    </source>
</evidence>